<dbReference type="Gene3D" id="3.80.10.10">
    <property type="entry name" value="Ribonuclease Inhibitor"/>
    <property type="match status" value="1"/>
</dbReference>
<dbReference type="SUPFAM" id="SSF52047">
    <property type="entry name" value="RNI-like"/>
    <property type="match status" value="1"/>
</dbReference>
<feature type="domain" description="J" evidence="1">
    <location>
        <begin position="32"/>
        <end position="86"/>
    </location>
</feature>
<dbReference type="Pfam" id="PF13516">
    <property type="entry name" value="LRR_6"/>
    <property type="match status" value="2"/>
</dbReference>
<name>A0A9X2JET2_9BACT</name>
<dbReference type="SMART" id="SM00271">
    <property type="entry name" value="DnaJ"/>
    <property type="match status" value="1"/>
</dbReference>
<accession>A0A9X2JET2</accession>
<dbReference type="Gene3D" id="1.10.287.110">
    <property type="entry name" value="DnaJ domain"/>
    <property type="match status" value="1"/>
</dbReference>
<dbReference type="SUPFAM" id="SSF46565">
    <property type="entry name" value="Chaperone J-domain"/>
    <property type="match status" value="1"/>
</dbReference>
<dbReference type="RefSeq" id="WP_252851086.1">
    <property type="nucleotide sequence ID" value="NZ_JAMXLR010000015.1"/>
</dbReference>
<reference evidence="2" key="1">
    <citation type="submission" date="2022-06" db="EMBL/GenBank/DDBJ databases">
        <title>Aeoliella straminimaris, a novel planctomycete from sediments.</title>
        <authorList>
            <person name="Vitorino I.R."/>
            <person name="Lage O.M."/>
        </authorList>
    </citation>
    <scope>NUCLEOTIDE SEQUENCE</scope>
    <source>
        <strain evidence="2">ICT_H6.2</strain>
    </source>
</reference>
<gene>
    <name evidence="2" type="ORF">NG895_03620</name>
</gene>
<keyword evidence="3" id="KW-1185">Reference proteome</keyword>
<dbReference type="EMBL" id="JAMXLR010000015">
    <property type="protein sequence ID" value="MCO6042986.1"/>
    <property type="molecule type" value="Genomic_DNA"/>
</dbReference>
<dbReference type="Proteomes" id="UP001155241">
    <property type="component" value="Unassembled WGS sequence"/>
</dbReference>
<organism evidence="2 3">
    <name type="scientific">Aeoliella straminimaris</name>
    <dbReference type="NCBI Taxonomy" id="2954799"/>
    <lineage>
        <taxon>Bacteria</taxon>
        <taxon>Pseudomonadati</taxon>
        <taxon>Planctomycetota</taxon>
        <taxon>Planctomycetia</taxon>
        <taxon>Pirellulales</taxon>
        <taxon>Lacipirellulaceae</taxon>
        <taxon>Aeoliella</taxon>
    </lineage>
</organism>
<dbReference type="InterPro" id="IPR032675">
    <property type="entry name" value="LRR_dom_sf"/>
</dbReference>
<dbReference type="InterPro" id="IPR001623">
    <property type="entry name" value="DnaJ_domain"/>
</dbReference>
<comment type="caution">
    <text evidence="2">The sequence shown here is derived from an EMBL/GenBank/DDBJ whole genome shotgun (WGS) entry which is preliminary data.</text>
</comment>
<dbReference type="AlphaFoldDB" id="A0A9X2JET2"/>
<dbReference type="InterPro" id="IPR036869">
    <property type="entry name" value="J_dom_sf"/>
</dbReference>
<dbReference type="CDD" id="cd06257">
    <property type="entry name" value="DnaJ"/>
    <property type="match status" value="1"/>
</dbReference>
<sequence>MPDDIEKPAASAALDAAIQRNAEVVKRGRKRRWFLERLGLTLPVTQQDVRQAFFEKAKEVHPDHGGNSKDFMALQEAFDEALNFAQRNGKRLPWIGLQMPLYIAQREILRLVELWGGRVEVQQMDWLEETIGQDFTAIADRLVEIDLSGCQVGDAELLALAEQAEGLKFLEVLRLAHTRVGDAGVLKVTATSNLRYLDLRGTAVSGTLRKQLARLPQMNRVEGAGGWFDWLPWR</sequence>
<evidence type="ECO:0000259" key="1">
    <source>
        <dbReference type="SMART" id="SM00271"/>
    </source>
</evidence>
<evidence type="ECO:0000313" key="3">
    <source>
        <dbReference type="Proteomes" id="UP001155241"/>
    </source>
</evidence>
<protein>
    <recommendedName>
        <fullName evidence="1">J domain-containing protein</fullName>
    </recommendedName>
</protein>
<proteinExistence type="predicted"/>
<evidence type="ECO:0000313" key="2">
    <source>
        <dbReference type="EMBL" id="MCO6042986.1"/>
    </source>
</evidence>
<dbReference type="InterPro" id="IPR001611">
    <property type="entry name" value="Leu-rich_rpt"/>
</dbReference>